<reference evidence="2" key="1">
    <citation type="submission" date="2021-09" db="EMBL/GenBank/DDBJ databases">
        <authorList>
            <consortium name="AG Swart"/>
            <person name="Singh M."/>
            <person name="Singh A."/>
            <person name="Seah K."/>
            <person name="Emmerich C."/>
        </authorList>
    </citation>
    <scope>NUCLEOTIDE SEQUENCE</scope>
    <source>
        <strain evidence="2">ATCC30299</strain>
    </source>
</reference>
<name>A0AAU9JKR1_9CILI</name>
<dbReference type="EMBL" id="CAJZBQ010000040">
    <property type="protein sequence ID" value="CAG9326210.1"/>
    <property type="molecule type" value="Genomic_DNA"/>
</dbReference>
<comment type="caution">
    <text evidence="2">The sequence shown here is derived from an EMBL/GenBank/DDBJ whole genome shotgun (WGS) entry which is preliminary data.</text>
</comment>
<feature type="coiled-coil region" evidence="1">
    <location>
        <begin position="165"/>
        <end position="210"/>
    </location>
</feature>
<sequence length="594" mass="70286">MDPFLPFVPTQHHQFESDPSQQLCLVPNDHIQSAQSQIKSLKFKKAKLKAEQITSLENQVALYTQKIQALTKEKTSLLTFEKEKLTEFNANLLKLEENHQEELKQLDAKNDREYQFREEKFDATLKEEFKRYYHLREDMEEMKVKFDQELTTIMIAHQQKLKEFEDAYSENLKEIKNSYDSLLEKMKVDSELYENQISLLEQEHEKEIDATKSRKKEELASEQSKTEELYKKSSVLKETKCKLKEEKSTLMKVVSELEDINKERLSEAETLRNKLNKTEEQIGERDEVINRKENTIKELRAFNIHLMNFHFVLNQKISSLKDERDPLDVKIKEREETIRDMYTELLEEFSNKKLLTEKVQRLKDKNKAVDELNKTLRKQIFQNNRKITLFQSDLAHLIRTTDRDHIALKLMELYDKHANSVDTEETETYSGVIGKDIRETLMEANMQKTQEEALQYHSSIKEKLHNFQSQSKRYQKEKTESLFRKQHENAFLIKECNELRNEKMQLTKAVSKIKNEVEELSRQVSLTSPIAPKQMHHTGSLPDLFDFKNTSKSKGPDNKLQSIITKLDKNRDKLSQQNLEIKKLEEKMSNILQG</sequence>
<gene>
    <name evidence="2" type="ORF">BSTOLATCC_MIC40641</name>
</gene>
<dbReference type="AlphaFoldDB" id="A0AAU9JKR1"/>
<evidence type="ECO:0000313" key="3">
    <source>
        <dbReference type="Proteomes" id="UP001162131"/>
    </source>
</evidence>
<feature type="coiled-coil region" evidence="1">
    <location>
        <begin position="352"/>
        <end position="379"/>
    </location>
</feature>
<keyword evidence="3" id="KW-1185">Reference proteome</keyword>
<dbReference type="PANTHER" id="PTHR32215:SF0">
    <property type="entry name" value="CILIA- AND FLAGELLA-ASSOCIATED PROTEIN 57"/>
    <property type="match status" value="1"/>
</dbReference>
<proteinExistence type="predicted"/>
<feature type="coiled-coil region" evidence="1">
    <location>
        <begin position="243"/>
        <end position="281"/>
    </location>
</feature>
<dbReference type="PANTHER" id="PTHR32215">
    <property type="entry name" value="CILIA- AND FLAGELLA-ASSOCIATED PROTEIN 57"/>
    <property type="match status" value="1"/>
</dbReference>
<protein>
    <submittedName>
        <fullName evidence="2">Uncharacterized protein</fullName>
    </submittedName>
</protein>
<feature type="coiled-coil region" evidence="1">
    <location>
        <begin position="567"/>
        <end position="594"/>
    </location>
</feature>
<evidence type="ECO:0000313" key="2">
    <source>
        <dbReference type="EMBL" id="CAG9326210.1"/>
    </source>
</evidence>
<organism evidence="2 3">
    <name type="scientific">Blepharisma stoltei</name>
    <dbReference type="NCBI Taxonomy" id="1481888"/>
    <lineage>
        <taxon>Eukaryota</taxon>
        <taxon>Sar</taxon>
        <taxon>Alveolata</taxon>
        <taxon>Ciliophora</taxon>
        <taxon>Postciliodesmatophora</taxon>
        <taxon>Heterotrichea</taxon>
        <taxon>Heterotrichida</taxon>
        <taxon>Blepharismidae</taxon>
        <taxon>Blepharisma</taxon>
    </lineage>
</organism>
<evidence type="ECO:0000256" key="1">
    <source>
        <dbReference type="SAM" id="Coils"/>
    </source>
</evidence>
<dbReference type="InterPro" id="IPR052993">
    <property type="entry name" value="CFA-57"/>
</dbReference>
<feature type="coiled-coil region" evidence="1">
    <location>
        <begin position="489"/>
        <end position="523"/>
    </location>
</feature>
<keyword evidence="1" id="KW-0175">Coiled coil</keyword>
<accession>A0AAU9JKR1</accession>
<feature type="coiled-coil region" evidence="1">
    <location>
        <begin position="31"/>
        <end position="112"/>
    </location>
</feature>
<dbReference type="Proteomes" id="UP001162131">
    <property type="component" value="Unassembled WGS sequence"/>
</dbReference>